<gene>
    <name evidence="2" type="ORF">A3F25_01785</name>
</gene>
<sequence>MLTRSKIIYWLVLPLLGVLLAGSLFLFWPKDRVIEVAYSQAQVNQALPTTNVPKDLLTSIDSGKELLRHSAPLGFTEITVNKKNHLTKQEVALAILDTKTNNIVEKRYWLDEEEITDANFIRRTYLENFDNIPNFRPTTSSEDFKVTVKWWNYFNSDLRINKVGDTNTADRYIVVAMKYGIPNDDLAYPEDRTGKKYSDIVYAPYSALVHQPEIVSAGKQFLDEHVAKAFVRLAELKIKSHAFPNQLVVQTITPQFIKNIFLTEQTDPKLIMLAGDGGQKLAERVMVRLATNGETAFRYTYSKTGALGLGQIMPGTYDSVAKRYPNAKLIKDSGMGRVDIDNAIIASILVFDDHLQSVKDRVANAKSTQGDKYWQAIEDNSSKLEEVRAAIYNGGPGKYKVLTGTISVAINETVDFVRKFKLIRDLKLFSFYNNSAIAPLL</sequence>
<keyword evidence="1" id="KW-0472">Membrane</keyword>
<evidence type="ECO:0000256" key="1">
    <source>
        <dbReference type="SAM" id="Phobius"/>
    </source>
</evidence>
<keyword evidence="1" id="KW-0812">Transmembrane</keyword>
<dbReference type="InterPro" id="IPR023346">
    <property type="entry name" value="Lysozyme-like_dom_sf"/>
</dbReference>
<name>A0A1F8G5L2_9BACT</name>
<dbReference type="Proteomes" id="UP000177478">
    <property type="component" value="Unassembled WGS sequence"/>
</dbReference>
<proteinExistence type="predicted"/>
<dbReference type="EMBL" id="MGKD01000009">
    <property type="protein sequence ID" value="OGN20048.1"/>
    <property type="molecule type" value="Genomic_DNA"/>
</dbReference>
<dbReference type="STRING" id="1802689.A3F25_01785"/>
<accession>A0A1F8G5L2</accession>
<organism evidence="2 3">
    <name type="scientific">Candidatus Yanofskybacteria bacterium RIFCSPHIGHO2_12_FULL_45_19b</name>
    <dbReference type="NCBI Taxonomy" id="1802689"/>
    <lineage>
        <taxon>Bacteria</taxon>
        <taxon>Candidatus Yanofskyibacteriota</taxon>
    </lineage>
</organism>
<keyword evidence="1" id="KW-1133">Transmembrane helix</keyword>
<dbReference type="SUPFAM" id="SSF53955">
    <property type="entry name" value="Lysozyme-like"/>
    <property type="match status" value="1"/>
</dbReference>
<dbReference type="CDD" id="cd00254">
    <property type="entry name" value="LT-like"/>
    <property type="match status" value="1"/>
</dbReference>
<reference evidence="2 3" key="1">
    <citation type="journal article" date="2016" name="Nat. Commun.">
        <title>Thousands of microbial genomes shed light on interconnected biogeochemical processes in an aquifer system.</title>
        <authorList>
            <person name="Anantharaman K."/>
            <person name="Brown C.T."/>
            <person name="Hug L.A."/>
            <person name="Sharon I."/>
            <person name="Castelle C.J."/>
            <person name="Probst A.J."/>
            <person name="Thomas B.C."/>
            <person name="Singh A."/>
            <person name="Wilkins M.J."/>
            <person name="Karaoz U."/>
            <person name="Brodie E.L."/>
            <person name="Williams K.H."/>
            <person name="Hubbard S.S."/>
            <person name="Banfield J.F."/>
        </authorList>
    </citation>
    <scope>NUCLEOTIDE SEQUENCE [LARGE SCALE GENOMIC DNA]</scope>
</reference>
<dbReference type="AlphaFoldDB" id="A0A1F8G5L2"/>
<feature type="transmembrane region" description="Helical" evidence="1">
    <location>
        <begin position="7"/>
        <end position="28"/>
    </location>
</feature>
<dbReference type="Gene3D" id="1.10.530.10">
    <property type="match status" value="1"/>
</dbReference>
<evidence type="ECO:0000313" key="2">
    <source>
        <dbReference type="EMBL" id="OGN20048.1"/>
    </source>
</evidence>
<comment type="caution">
    <text evidence="2">The sequence shown here is derived from an EMBL/GenBank/DDBJ whole genome shotgun (WGS) entry which is preliminary data.</text>
</comment>
<evidence type="ECO:0008006" key="4">
    <source>
        <dbReference type="Google" id="ProtNLM"/>
    </source>
</evidence>
<evidence type="ECO:0000313" key="3">
    <source>
        <dbReference type="Proteomes" id="UP000177478"/>
    </source>
</evidence>
<protein>
    <recommendedName>
        <fullName evidence="4">Transglycosylase SLT domain-containing protein</fullName>
    </recommendedName>
</protein>